<keyword evidence="1" id="KW-1133">Transmembrane helix</keyword>
<sequence length="641" mass="74769">MKNLESNKNAIIIAILLPYLLIIGSVASIVVTIYLNKLNFAIKGSVVVIPAVLSALMLFQGYNMKISSYNERKKSIFLTCPQRRLILLFFILFLLSILILILAPYRPWYYFVLVAILYIIVFLQILSKEPVSFMILLELILILIELIYGTTFKYPLYFGATDIPGHIFLTKVTYLSGHIVPPDLNLYYTYFPLYHIFISQGAYILGSDIKTSLFLILPIPYVITVLLIYFLFNGISKNRRISLLSSFFYSNSYIITYYGTYLVTRAIAFVGFAILLYLLYREISRKSYKYKLTIVFISVFILLIHNVSIIQISVLLVVMLIIEFMFGKLVDLSWKLIVIINTLFIGYWTFASWSFTEYLIKSHVLTLFHTSPLMRHISISNSYFFLTHIDISIATFFTLVGIGYMLQTEKQEHVLAFGVMSIFAVPMYVPNPLQALWQTGSLLRFDRFKLFVTPFIAFAIAWGFYVLNLHYSLIKEDNILKRKIFALLLVLVVMGYSFMSITMHDNANDCKDFPWKNPRTYFNKEELYGFSYIIENVPSNSTLYSDYYTYRFFEPMKRFSLSNFLGIPYYVSRIIPSIEDLPACKGYLSFRKEEFFNEGLYFGKVYNIKLYKPNKINVIKLVYLLQEKSRIYSNPSLDIYR</sequence>
<name>C5A2K3_THEGJ</name>
<organism evidence="2 3">
    <name type="scientific">Thermococcus gammatolerans (strain DSM 15229 / JCM 11827 / EJ3)</name>
    <dbReference type="NCBI Taxonomy" id="593117"/>
    <lineage>
        <taxon>Archaea</taxon>
        <taxon>Methanobacteriati</taxon>
        <taxon>Methanobacteriota</taxon>
        <taxon>Thermococci</taxon>
        <taxon>Thermococcales</taxon>
        <taxon>Thermococcaceae</taxon>
        <taxon>Thermococcus</taxon>
    </lineage>
</organism>
<dbReference type="PaxDb" id="593117-TGAM_0003"/>
<feature type="transmembrane region" description="Helical" evidence="1">
    <location>
        <begin position="450"/>
        <end position="472"/>
    </location>
</feature>
<dbReference type="EMBL" id="CP001398">
    <property type="protein sequence ID" value="ACS32505.1"/>
    <property type="molecule type" value="Genomic_DNA"/>
</dbReference>
<feature type="transmembrane region" description="Helical" evidence="1">
    <location>
        <begin position="12"/>
        <end position="35"/>
    </location>
</feature>
<feature type="transmembrane region" description="Helical" evidence="1">
    <location>
        <begin position="187"/>
        <end position="206"/>
    </location>
</feature>
<dbReference type="PATRIC" id="fig|593117.10.peg.4"/>
<keyword evidence="1" id="KW-0812">Transmembrane</keyword>
<feature type="transmembrane region" description="Helical" evidence="1">
    <location>
        <begin position="292"/>
        <end position="322"/>
    </location>
</feature>
<feature type="transmembrane region" description="Helical" evidence="1">
    <location>
        <begin position="85"/>
        <end position="102"/>
    </location>
</feature>
<feature type="transmembrane region" description="Helical" evidence="1">
    <location>
        <begin position="41"/>
        <end position="64"/>
    </location>
</feature>
<keyword evidence="1" id="KW-0472">Membrane</keyword>
<dbReference type="HOGENOM" id="CLU_414270_0_0_2"/>
<feature type="transmembrane region" description="Helical" evidence="1">
    <location>
        <begin position="255"/>
        <end position="280"/>
    </location>
</feature>
<dbReference type="KEGG" id="tga:TGAM_0003"/>
<dbReference type="Proteomes" id="UP000001488">
    <property type="component" value="Chromosome"/>
</dbReference>
<keyword evidence="3" id="KW-1185">Reference proteome</keyword>
<reference evidence="2 3" key="1">
    <citation type="journal article" date="2007" name="Genome Biol.">
        <title>Genome analysis and genome-wide proteomics of Thermococcus gammatolerans, the most radioresistant organism known amongst the Archaea.</title>
        <authorList>
            <person name="Zivanovic Y."/>
            <person name="Armengaud J."/>
            <person name="Lagorce A."/>
            <person name="Leplat C."/>
            <person name="Guerin P."/>
            <person name="Dutertre M."/>
            <person name="Anthouard V."/>
            <person name="Forterre P."/>
            <person name="Wincker P."/>
            <person name="Confalonieri F."/>
        </authorList>
    </citation>
    <scope>NUCLEOTIDE SEQUENCE [LARGE SCALE GENOMIC DNA]</scope>
    <source>
        <strain evidence="3">DSM 15229 / JCM 11827 / EJ3</strain>
    </source>
</reference>
<gene>
    <name evidence="2" type="ordered locus">TGAM_0003</name>
</gene>
<proteinExistence type="predicted"/>
<feature type="transmembrane region" description="Helical" evidence="1">
    <location>
        <begin position="133"/>
        <end position="151"/>
    </location>
</feature>
<feature type="transmembrane region" description="Helical" evidence="1">
    <location>
        <begin position="108"/>
        <end position="126"/>
    </location>
</feature>
<dbReference type="eggNOG" id="arCOG03188">
    <property type="taxonomic scope" value="Archaea"/>
</dbReference>
<dbReference type="STRING" id="593117.TGAM_0003"/>
<feature type="transmembrane region" description="Helical" evidence="1">
    <location>
        <begin position="213"/>
        <end position="235"/>
    </location>
</feature>
<evidence type="ECO:0000313" key="2">
    <source>
        <dbReference type="EMBL" id="ACS32505.1"/>
    </source>
</evidence>
<protein>
    <submittedName>
        <fullName evidence="2">Uncharacterized protein</fullName>
    </submittedName>
</protein>
<feature type="transmembrane region" description="Helical" evidence="1">
    <location>
        <begin position="484"/>
        <end position="503"/>
    </location>
</feature>
<accession>C5A2K3</accession>
<evidence type="ECO:0000313" key="3">
    <source>
        <dbReference type="Proteomes" id="UP000001488"/>
    </source>
</evidence>
<dbReference type="AlphaFoldDB" id="C5A2K3"/>
<feature type="transmembrane region" description="Helical" evidence="1">
    <location>
        <begin position="334"/>
        <end position="351"/>
    </location>
</feature>
<feature type="transmembrane region" description="Helical" evidence="1">
    <location>
        <begin position="383"/>
        <end position="406"/>
    </location>
</feature>
<evidence type="ECO:0000256" key="1">
    <source>
        <dbReference type="SAM" id="Phobius"/>
    </source>
</evidence>
<feature type="transmembrane region" description="Helical" evidence="1">
    <location>
        <begin position="413"/>
        <end position="430"/>
    </location>
</feature>